<feature type="domain" description="Myb/SANT-like" evidence="2">
    <location>
        <begin position="17"/>
        <end position="103"/>
    </location>
</feature>
<name>A0AAV3Q3N2_LITER</name>
<gene>
    <name evidence="3" type="ORF">LIER_15391</name>
</gene>
<dbReference type="InterPro" id="IPR024752">
    <property type="entry name" value="Myb/SANT-like_dom"/>
</dbReference>
<evidence type="ECO:0000259" key="2">
    <source>
        <dbReference type="Pfam" id="PF12776"/>
    </source>
</evidence>
<dbReference type="Pfam" id="PF12776">
    <property type="entry name" value="Myb_DNA-bind_3"/>
    <property type="match status" value="1"/>
</dbReference>
<evidence type="ECO:0000256" key="1">
    <source>
        <dbReference type="SAM" id="MobiDB-lite"/>
    </source>
</evidence>
<dbReference type="AlphaFoldDB" id="A0AAV3Q3N2"/>
<reference evidence="3 4" key="1">
    <citation type="submission" date="2024-01" db="EMBL/GenBank/DDBJ databases">
        <title>The complete chloroplast genome sequence of Lithospermum erythrorhizon: insights into the phylogenetic relationship among Boraginaceae species and the maternal lineages of purple gromwells.</title>
        <authorList>
            <person name="Okada T."/>
            <person name="Watanabe K."/>
        </authorList>
    </citation>
    <scope>NUCLEOTIDE SEQUENCE [LARGE SCALE GENOMIC DNA]</scope>
</reference>
<keyword evidence="4" id="KW-1185">Reference proteome</keyword>
<evidence type="ECO:0000313" key="4">
    <source>
        <dbReference type="Proteomes" id="UP001454036"/>
    </source>
</evidence>
<dbReference type="EMBL" id="BAABME010003321">
    <property type="protein sequence ID" value="GAA0158334.1"/>
    <property type="molecule type" value="Genomic_DNA"/>
</dbReference>
<dbReference type="PANTHER" id="PTHR47584:SF19">
    <property type="entry name" value="L10-INTERACTING MYB DOMAIN-CONTAINING PROTEIN-LIKE"/>
    <property type="match status" value="1"/>
</dbReference>
<feature type="region of interest" description="Disordered" evidence="1">
    <location>
        <begin position="1"/>
        <end position="20"/>
    </location>
</feature>
<feature type="region of interest" description="Disordered" evidence="1">
    <location>
        <begin position="272"/>
        <end position="319"/>
    </location>
</feature>
<feature type="region of interest" description="Disordered" evidence="1">
    <location>
        <begin position="172"/>
        <end position="215"/>
    </location>
</feature>
<comment type="caution">
    <text evidence="3">The sequence shown here is derived from an EMBL/GenBank/DDBJ whole genome shotgun (WGS) entry which is preliminary data.</text>
</comment>
<feature type="compositionally biased region" description="Basic and acidic residues" evidence="1">
    <location>
        <begin position="185"/>
        <end position="210"/>
    </location>
</feature>
<accession>A0AAV3Q3N2</accession>
<protein>
    <recommendedName>
        <fullName evidence="2">Myb/SANT-like domain-containing protein</fullName>
    </recommendedName>
</protein>
<sequence>MGKQIQDQQQGFNSNPRWSPDEESTFLDMLVEEFINKQPEAMDALIALVLFRISKITDKGWNRVAIRLTERIGKKYTTAELKEQMKRFTQRFQCMENLFGQGGPGMNFPRTTFEPYSEHDNDGGVYWTPEVSHQEEGLNMDSPYATSEPYFEHSNDTGVYWSPDENFPYPGDCVRNSYRSSDNGSHQDGRPGIRESPIEKNSIPEKEVRNSDGCNGSVPYLDKTVGNINRNCGNVVHQEGGPDTSFHHTKFVPSHEHDSDAGICHSPVESVSIPEKDSRNSVGCNDSVPYPEESIRSSNRRCGDVNPQEDFVDSGVNPSVSCPKECEDAEENVEDSGVNPNVSCPKECEDAEENVGDSGVNPNVSCPEECEDAGENVEGSGVNDNVYHTRDLDKAAETAGESEGSKRSDAEKKYPLDSIDYKKNKWSSYSEAKSTCGVSQNPDDGDSFSFARCRNILHGMRRIDSQFRDTALDLLEDQYYRKFFMQMKHDKRLDWLSSILGMEH</sequence>
<dbReference type="InterPro" id="IPR045026">
    <property type="entry name" value="LIMYB"/>
</dbReference>
<proteinExistence type="predicted"/>
<feature type="compositionally biased region" description="Polar residues" evidence="1">
    <location>
        <begin position="1"/>
        <end position="17"/>
    </location>
</feature>
<evidence type="ECO:0000313" key="3">
    <source>
        <dbReference type="EMBL" id="GAA0158334.1"/>
    </source>
</evidence>
<organism evidence="3 4">
    <name type="scientific">Lithospermum erythrorhizon</name>
    <name type="common">Purple gromwell</name>
    <name type="synonym">Lithospermum officinale var. erythrorhizon</name>
    <dbReference type="NCBI Taxonomy" id="34254"/>
    <lineage>
        <taxon>Eukaryota</taxon>
        <taxon>Viridiplantae</taxon>
        <taxon>Streptophyta</taxon>
        <taxon>Embryophyta</taxon>
        <taxon>Tracheophyta</taxon>
        <taxon>Spermatophyta</taxon>
        <taxon>Magnoliopsida</taxon>
        <taxon>eudicotyledons</taxon>
        <taxon>Gunneridae</taxon>
        <taxon>Pentapetalae</taxon>
        <taxon>asterids</taxon>
        <taxon>lamiids</taxon>
        <taxon>Boraginales</taxon>
        <taxon>Boraginaceae</taxon>
        <taxon>Boraginoideae</taxon>
        <taxon>Lithospermeae</taxon>
        <taxon>Lithospermum</taxon>
    </lineage>
</organism>
<dbReference type="Proteomes" id="UP001454036">
    <property type="component" value="Unassembled WGS sequence"/>
</dbReference>
<dbReference type="PANTHER" id="PTHR47584">
    <property type="match status" value="1"/>
</dbReference>